<evidence type="ECO:0000313" key="5">
    <source>
        <dbReference type="EMBL" id="GAP32851.1"/>
    </source>
</evidence>
<proteinExistence type="inferred from homology"/>
<dbReference type="PANTHER" id="PTHR44196">
    <property type="entry name" value="DEHYDROGENASE/REDUCTASE SDR FAMILY MEMBER 7B"/>
    <property type="match status" value="1"/>
</dbReference>
<reference evidence="4 7" key="3">
    <citation type="submission" date="2016-10" db="EMBL/GenBank/DDBJ databases">
        <title>Genome sequence of Nocardia seriolae strain EM150506, isolated from Anguila japonica.</title>
        <authorList>
            <person name="Han H.-J."/>
        </authorList>
    </citation>
    <scope>NUCLEOTIDE SEQUENCE [LARGE SCALE GENOMIC DNA]</scope>
    <source>
        <strain evidence="4 7">EM150506</strain>
    </source>
</reference>
<dbReference type="InterPro" id="IPR020904">
    <property type="entry name" value="Sc_DH/Rdtase_CS"/>
</dbReference>
<dbReference type="GO" id="GO:0016491">
    <property type="term" value="F:oxidoreductase activity"/>
    <property type="evidence" value="ECO:0007669"/>
    <property type="project" value="UniProtKB-KW"/>
</dbReference>
<dbReference type="SUPFAM" id="SSF51735">
    <property type="entry name" value="NAD(P)-binding Rossmann-fold domains"/>
    <property type="match status" value="1"/>
</dbReference>
<evidence type="ECO:0000256" key="2">
    <source>
        <dbReference type="ARBA" id="ARBA00023002"/>
    </source>
</evidence>
<evidence type="ECO:0000313" key="7">
    <source>
        <dbReference type="Proteomes" id="UP000180166"/>
    </source>
</evidence>
<reference evidence="5 6" key="2">
    <citation type="journal article" date="2016" name="Genome Announc.">
        <title>Draft Genome Sequence of Erythromycin- and Oxytetracycline-Sensitive Nocardia seriolae Strain U-1 (NBRC 110359).</title>
        <authorList>
            <person name="Imajoh M."/>
            <person name="Sukeda M."/>
            <person name="Shimizu M."/>
            <person name="Yamane J."/>
            <person name="Ohnishi K."/>
            <person name="Oshima S."/>
        </authorList>
    </citation>
    <scope>NUCLEOTIDE SEQUENCE [LARGE SCALE GENOMIC DNA]</scope>
    <source>
        <strain evidence="5 6">U-1</strain>
    </source>
</reference>
<dbReference type="Proteomes" id="UP000180166">
    <property type="component" value="Chromosome"/>
</dbReference>
<name>A0A0B8NM06_9NOCA</name>
<dbReference type="EMBL" id="CP017839">
    <property type="protein sequence ID" value="APA99582.1"/>
    <property type="molecule type" value="Genomic_DNA"/>
</dbReference>
<dbReference type="Pfam" id="PF00106">
    <property type="entry name" value="adh_short"/>
    <property type="match status" value="1"/>
</dbReference>
<evidence type="ECO:0000313" key="6">
    <source>
        <dbReference type="Proteomes" id="UP000037179"/>
    </source>
</evidence>
<dbReference type="GO" id="GO:0016020">
    <property type="term" value="C:membrane"/>
    <property type="evidence" value="ECO:0007669"/>
    <property type="project" value="TreeGrafter"/>
</dbReference>
<dbReference type="RefSeq" id="WP_033091265.1">
    <property type="nucleotide sequence ID" value="NZ_AP017900.1"/>
</dbReference>
<organism evidence="4 7">
    <name type="scientific">Nocardia seriolae</name>
    <dbReference type="NCBI Taxonomy" id="37332"/>
    <lineage>
        <taxon>Bacteria</taxon>
        <taxon>Bacillati</taxon>
        <taxon>Actinomycetota</taxon>
        <taxon>Actinomycetes</taxon>
        <taxon>Mycobacteriales</taxon>
        <taxon>Nocardiaceae</taxon>
        <taxon>Nocardia</taxon>
    </lineage>
</organism>
<dbReference type="GeneID" id="93374097"/>
<evidence type="ECO:0000313" key="4">
    <source>
        <dbReference type="EMBL" id="APA99582.1"/>
    </source>
</evidence>
<sequence length="271" mass="28871">MSSNTTRTVVVTGASSGIGKATAAAFAARGHKVIGTSRNPDKIADADRVSGVEYRALDLTDRASIEQFAAELGAVDVLINNAGESQAGPLAELPGEAIERLFRLNVFGAIALTQAVLPGMRERGYGRIVMVGSMLGSFPLAYRSSYVATKAAIRGFATAARFEESPFGVWITTVEPGQIDTGLSERRMKYIDEGSPHTAEFTKFMAVLDSKMSKGIPPAKVAETIVAAADSDRPKPLYAVGSNAPVMFAVRRILPRTVMERLIAKAHGLKR</sequence>
<dbReference type="CDD" id="cd05374">
    <property type="entry name" value="17beta-HSD-like_SDR_c"/>
    <property type="match status" value="1"/>
</dbReference>
<dbReference type="Proteomes" id="UP000037179">
    <property type="component" value="Unassembled WGS sequence"/>
</dbReference>
<protein>
    <submittedName>
        <fullName evidence="4">Oxidoreductase</fullName>
        <ecNumber evidence="4">1.1.1.-</ecNumber>
    </submittedName>
    <submittedName>
        <fullName evidence="5">Short-chain dehydrogenase</fullName>
    </submittedName>
</protein>
<dbReference type="PROSITE" id="PS00061">
    <property type="entry name" value="ADH_SHORT"/>
    <property type="match status" value="1"/>
</dbReference>
<dbReference type="InterPro" id="IPR036291">
    <property type="entry name" value="NAD(P)-bd_dom_sf"/>
</dbReference>
<reference evidence="6" key="1">
    <citation type="submission" date="2015-07" db="EMBL/GenBank/DDBJ databases">
        <title>Nocardia seriolae U-1 whole genome shotgun sequence.</title>
        <authorList>
            <person name="Imajoh M."/>
            <person name="Fukumoto Y."/>
            <person name="Sukeda M."/>
            <person name="Yamane J."/>
            <person name="Yamasaki K."/>
            <person name="Shimizu M."/>
            <person name="Ohnishi K."/>
            <person name="Oshima S."/>
        </authorList>
    </citation>
    <scope>NUCLEOTIDE SEQUENCE [LARGE SCALE GENOMIC DNA]</scope>
    <source>
        <strain evidence="6">U-1</strain>
    </source>
</reference>
<gene>
    <name evidence="4" type="ORF">NS506_05536</name>
    <name evidence="5" type="ORF">NSK11_contig00186-0001</name>
</gene>
<dbReference type="OrthoDB" id="5242868at2"/>
<dbReference type="PRINTS" id="PR00080">
    <property type="entry name" value="SDRFAMILY"/>
</dbReference>
<accession>A0A0B8NM06</accession>
<keyword evidence="6" id="KW-1185">Reference proteome</keyword>
<dbReference type="PRINTS" id="PR00081">
    <property type="entry name" value="GDHRDH"/>
</dbReference>
<comment type="similarity">
    <text evidence="1 3">Belongs to the short-chain dehydrogenases/reductases (SDR) family.</text>
</comment>
<keyword evidence="2 4" id="KW-0560">Oxidoreductase</keyword>
<dbReference type="AlphaFoldDB" id="A0A0B8NM06"/>
<dbReference type="EC" id="1.1.1.-" evidence="4"/>
<dbReference type="EMBL" id="BBYQ01000186">
    <property type="protein sequence ID" value="GAP32851.1"/>
    <property type="molecule type" value="Genomic_DNA"/>
</dbReference>
<dbReference type="Gene3D" id="3.40.50.720">
    <property type="entry name" value="NAD(P)-binding Rossmann-like Domain"/>
    <property type="match status" value="1"/>
</dbReference>
<evidence type="ECO:0000256" key="3">
    <source>
        <dbReference type="RuleBase" id="RU000363"/>
    </source>
</evidence>
<dbReference type="InterPro" id="IPR002347">
    <property type="entry name" value="SDR_fam"/>
</dbReference>
<dbReference type="PANTHER" id="PTHR44196:SF1">
    <property type="entry name" value="DEHYDROGENASE_REDUCTASE SDR FAMILY MEMBER 7B"/>
    <property type="match status" value="1"/>
</dbReference>
<dbReference type="KEGG" id="nsr:NS506_05536"/>
<evidence type="ECO:0000256" key="1">
    <source>
        <dbReference type="ARBA" id="ARBA00006484"/>
    </source>
</evidence>